<evidence type="ECO:0000313" key="1">
    <source>
        <dbReference type="EMBL" id="AOU99393.1"/>
    </source>
</evidence>
<name>A0A1D8ISK6_9GAMM</name>
<reference evidence="2" key="1">
    <citation type="submission" date="2016-09" db="EMBL/GenBank/DDBJ databases">
        <title>Acidihalobacter prosperus F5.</title>
        <authorList>
            <person name="Khaleque H.N."/>
            <person name="Ramsay J.P."/>
            <person name="Kaksonen A.H."/>
            <person name="Boxall N.J."/>
            <person name="Watkin E.L.J."/>
        </authorList>
    </citation>
    <scope>NUCLEOTIDE SEQUENCE [LARGE SCALE GENOMIC DNA]</scope>
    <source>
        <strain evidence="2">F5</strain>
    </source>
</reference>
<dbReference type="KEGG" id="aprs:BI364_16970"/>
<dbReference type="Proteomes" id="UP000095401">
    <property type="component" value="Chromosome"/>
</dbReference>
<accession>A0A1D8ISK6</accession>
<dbReference type="AlphaFoldDB" id="A0A1D8ISK6"/>
<organism evidence="1 2">
    <name type="scientific">Acidihalobacter yilgarnensis</name>
    <dbReference type="NCBI Taxonomy" id="2819280"/>
    <lineage>
        <taxon>Bacteria</taxon>
        <taxon>Pseudomonadati</taxon>
        <taxon>Pseudomonadota</taxon>
        <taxon>Gammaproteobacteria</taxon>
        <taxon>Chromatiales</taxon>
        <taxon>Ectothiorhodospiraceae</taxon>
        <taxon>Acidihalobacter</taxon>
    </lineage>
</organism>
<sequence length="106" mass="11517">MPYKRRARVLFVADGSEAALACACAQRLGADWLDPSADKSPPSAATLAWADLVVSLDDSAQATMPSLPPNARHVHWHIAGHDEIERRMLGMIGGMRLLSRNLEDPT</sequence>
<proteinExistence type="predicted"/>
<gene>
    <name evidence="1" type="ORF">BI364_16970</name>
</gene>
<dbReference type="SUPFAM" id="SSF52788">
    <property type="entry name" value="Phosphotyrosine protein phosphatases I"/>
    <property type="match status" value="1"/>
</dbReference>
<evidence type="ECO:0000313" key="2">
    <source>
        <dbReference type="Proteomes" id="UP000095401"/>
    </source>
</evidence>
<dbReference type="RefSeq" id="WP_070079742.1">
    <property type="nucleotide sequence ID" value="NZ_CP017415.1"/>
</dbReference>
<dbReference type="InterPro" id="IPR036196">
    <property type="entry name" value="Ptyr_pPase_sf"/>
</dbReference>
<dbReference type="EMBL" id="CP017415">
    <property type="protein sequence ID" value="AOU99393.1"/>
    <property type="molecule type" value="Genomic_DNA"/>
</dbReference>
<keyword evidence="2" id="KW-1185">Reference proteome</keyword>
<protein>
    <submittedName>
        <fullName evidence="1">Uncharacterized protein</fullName>
    </submittedName>
</protein>